<keyword evidence="1" id="KW-0472">Membrane</keyword>
<sequence>MVIQRLELCIELLNLVIEFVVVFINAVGMVVDQTTSLHLFASNPAYTVPAPYVGLLP</sequence>
<dbReference type="PANTHER" id="PTHR37705">
    <property type="entry name" value="BNAA08G11710D PROTEIN"/>
    <property type="match status" value="1"/>
</dbReference>
<dbReference type="Proteomes" id="UP000295252">
    <property type="component" value="Chromosome IV"/>
</dbReference>
<keyword evidence="1" id="KW-1133">Transmembrane helix</keyword>
<proteinExistence type="predicted"/>
<dbReference type="Gramene" id="CDO97131">
    <property type="protein sequence ID" value="CDO97131"/>
    <property type="gene ID" value="GSCOC_T00014376001"/>
</dbReference>
<dbReference type="InParanoid" id="A0A068TLN5"/>
<reference evidence="3" key="1">
    <citation type="journal article" date="2014" name="Science">
        <title>The coffee genome provides insight into the convergent evolution of caffeine biosynthesis.</title>
        <authorList>
            <person name="Denoeud F."/>
            <person name="Carretero-Paulet L."/>
            <person name="Dereeper A."/>
            <person name="Droc G."/>
            <person name="Guyot R."/>
            <person name="Pietrella M."/>
            <person name="Zheng C."/>
            <person name="Alberti A."/>
            <person name="Anthony F."/>
            <person name="Aprea G."/>
            <person name="Aury J.M."/>
            <person name="Bento P."/>
            <person name="Bernard M."/>
            <person name="Bocs S."/>
            <person name="Campa C."/>
            <person name="Cenci A."/>
            <person name="Combes M.C."/>
            <person name="Crouzillat D."/>
            <person name="Da Silva C."/>
            <person name="Daddiego L."/>
            <person name="De Bellis F."/>
            <person name="Dussert S."/>
            <person name="Garsmeur O."/>
            <person name="Gayraud T."/>
            <person name="Guignon V."/>
            <person name="Jahn K."/>
            <person name="Jamilloux V."/>
            <person name="Joet T."/>
            <person name="Labadie K."/>
            <person name="Lan T."/>
            <person name="Leclercq J."/>
            <person name="Lepelley M."/>
            <person name="Leroy T."/>
            <person name="Li L.T."/>
            <person name="Librado P."/>
            <person name="Lopez L."/>
            <person name="Munoz A."/>
            <person name="Noel B."/>
            <person name="Pallavicini A."/>
            <person name="Perrotta G."/>
            <person name="Poncet V."/>
            <person name="Pot D."/>
            <person name="Priyono X."/>
            <person name="Rigoreau M."/>
            <person name="Rouard M."/>
            <person name="Rozas J."/>
            <person name="Tranchant-Dubreuil C."/>
            <person name="VanBuren R."/>
            <person name="Zhang Q."/>
            <person name="Andrade A.C."/>
            <person name="Argout X."/>
            <person name="Bertrand B."/>
            <person name="de Kochko A."/>
            <person name="Graziosi G."/>
            <person name="Henry R.J."/>
            <person name="Jayarama X."/>
            <person name="Ming R."/>
            <person name="Nagai C."/>
            <person name="Rounsley S."/>
            <person name="Sankoff D."/>
            <person name="Giuliano G."/>
            <person name="Albert V.A."/>
            <person name="Wincker P."/>
            <person name="Lashermes P."/>
        </authorList>
    </citation>
    <scope>NUCLEOTIDE SEQUENCE [LARGE SCALE GENOMIC DNA]</scope>
    <source>
        <strain evidence="3">cv. DH200-94</strain>
    </source>
</reference>
<dbReference type="OrthoDB" id="1741118at2759"/>
<dbReference type="AlphaFoldDB" id="A0A068TLN5"/>
<dbReference type="PhylomeDB" id="A0A068TLN5"/>
<name>A0A068TLN5_COFCA</name>
<organism evidence="2 3">
    <name type="scientific">Coffea canephora</name>
    <name type="common">Robusta coffee</name>
    <dbReference type="NCBI Taxonomy" id="49390"/>
    <lineage>
        <taxon>Eukaryota</taxon>
        <taxon>Viridiplantae</taxon>
        <taxon>Streptophyta</taxon>
        <taxon>Embryophyta</taxon>
        <taxon>Tracheophyta</taxon>
        <taxon>Spermatophyta</taxon>
        <taxon>Magnoliopsida</taxon>
        <taxon>eudicotyledons</taxon>
        <taxon>Gunneridae</taxon>
        <taxon>Pentapetalae</taxon>
        <taxon>asterids</taxon>
        <taxon>lamiids</taxon>
        <taxon>Gentianales</taxon>
        <taxon>Rubiaceae</taxon>
        <taxon>Ixoroideae</taxon>
        <taxon>Gardenieae complex</taxon>
        <taxon>Bertiereae - Coffeeae clade</taxon>
        <taxon>Coffeeae</taxon>
        <taxon>Coffea</taxon>
    </lineage>
</organism>
<keyword evidence="3" id="KW-1185">Reference proteome</keyword>
<accession>A0A068TLN5</accession>
<evidence type="ECO:0000256" key="1">
    <source>
        <dbReference type="SAM" id="Phobius"/>
    </source>
</evidence>
<gene>
    <name evidence="2" type="ORF">GSCOC_T00014376001</name>
</gene>
<keyword evidence="1" id="KW-0812">Transmembrane</keyword>
<feature type="transmembrane region" description="Helical" evidence="1">
    <location>
        <begin position="12"/>
        <end position="31"/>
    </location>
</feature>
<dbReference type="OMA" id="LELCITM"/>
<evidence type="ECO:0000313" key="3">
    <source>
        <dbReference type="Proteomes" id="UP000295252"/>
    </source>
</evidence>
<dbReference type="EMBL" id="HG739085">
    <property type="protein sequence ID" value="CDO97131.1"/>
    <property type="molecule type" value="Genomic_DNA"/>
</dbReference>
<dbReference type="PANTHER" id="PTHR37705:SF1">
    <property type="entry name" value="TRANSMEMBRANE PROTEIN"/>
    <property type="match status" value="1"/>
</dbReference>
<protein>
    <submittedName>
        <fullName evidence="2">Uncharacterized protein</fullName>
    </submittedName>
</protein>
<evidence type="ECO:0000313" key="2">
    <source>
        <dbReference type="EMBL" id="CDO97131.1"/>
    </source>
</evidence>